<comment type="caution">
    <text evidence="3">The sequence shown here is derived from an EMBL/GenBank/DDBJ whole genome shotgun (WGS) entry which is preliminary data.</text>
</comment>
<reference evidence="3" key="1">
    <citation type="submission" date="2023-06" db="EMBL/GenBank/DDBJ databases">
        <title>Genomic analysis of the entomopathogenic nematode Steinernema hermaphroditum.</title>
        <authorList>
            <person name="Schwarz E.M."/>
            <person name="Heppert J.K."/>
            <person name="Baniya A."/>
            <person name="Schwartz H.T."/>
            <person name="Tan C.-H."/>
            <person name="Antoshechkin I."/>
            <person name="Sternberg P.W."/>
            <person name="Goodrich-Blair H."/>
            <person name="Dillman A.R."/>
        </authorList>
    </citation>
    <scope>NUCLEOTIDE SEQUENCE</scope>
    <source>
        <strain evidence="3">PS9179</strain>
        <tissue evidence="3">Whole animal</tissue>
    </source>
</reference>
<keyword evidence="1" id="KW-0472">Membrane</keyword>
<evidence type="ECO:0000256" key="1">
    <source>
        <dbReference type="SAM" id="Phobius"/>
    </source>
</evidence>
<keyword evidence="1" id="KW-0812">Transmembrane</keyword>
<evidence type="ECO:0000313" key="3">
    <source>
        <dbReference type="EMBL" id="KAK0406258.1"/>
    </source>
</evidence>
<keyword evidence="2" id="KW-0732">Signal</keyword>
<dbReference type="EMBL" id="JAUCMV010000004">
    <property type="protein sequence ID" value="KAK0406258.1"/>
    <property type="molecule type" value="Genomic_DNA"/>
</dbReference>
<proteinExistence type="predicted"/>
<dbReference type="Proteomes" id="UP001175271">
    <property type="component" value="Unassembled WGS sequence"/>
</dbReference>
<keyword evidence="4" id="KW-1185">Reference proteome</keyword>
<feature type="transmembrane region" description="Helical" evidence="1">
    <location>
        <begin position="163"/>
        <end position="191"/>
    </location>
</feature>
<keyword evidence="1" id="KW-1133">Transmembrane helix</keyword>
<gene>
    <name evidence="3" type="ORF">QR680_018463</name>
</gene>
<organism evidence="3 4">
    <name type="scientific">Steinernema hermaphroditum</name>
    <dbReference type="NCBI Taxonomy" id="289476"/>
    <lineage>
        <taxon>Eukaryota</taxon>
        <taxon>Metazoa</taxon>
        <taxon>Ecdysozoa</taxon>
        <taxon>Nematoda</taxon>
        <taxon>Chromadorea</taxon>
        <taxon>Rhabditida</taxon>
        <taxon>Tylenchina</taxon>
        <taxon>Panagrolaimomorpha</taxon>
        <taxon>Strongyloidoidea</taxon>
        <taxon>Steinernematidae</taxon>
        <taxon>Steinernema</taxon>
    </lineage>
</organism>
<sequence>MRSLLFVGFLVASLSISSNGESVAETLLNWEVKHLHSAYSKLQSAFRPAVTQDKTYGDIVDCEKYRTNNHSLLVISSSGETGEPVEVFSEMHTYDNLARGVENMGTKKWQICPFIRSVELLKKCWTTEEQLKFEELAKTCHSKLTISEKIQQTIIEYSKNPTFVMVIAGIACLSICSSSMCWVVLIVYAAFKRTEEADDENRRSAKRL</sequence>
<feature type="chain" id="PRO_5041213372" evidence="2">
    <location>
        <begin position="21"/>
        <end position="208"/>
    </location>
</feature>
<evidence type="ECO:0000313" key="4">
    <source>
        <dbReference type="Proteomes" id="UP001175271"/>
    </source>
</evidence>
<evidence type="ECO:0000256" key="2">
    <source>
        <dbReference type="SAM" id="SignalP"/>
    </source>
</evidence>
<protein>
    <submittedName>
        <fullName evidence="3">Uncharacterized protein</fullName>
    </submittedName>
</protein>
<dbReference type="AlphaFoldDB" id="A0AA39HK56"/>
<feature type="signal peptide" evidence="2">
    <location>
        <begin position="1"/>
        <end position="20"/>
    </location>
</feature>
<accession>A0AA39HK56</accession>
<name>A0AA39HK56_9BILA</name>